<dbReference type="EMBL" id="BLXT01005154">
    <property type="protein sequence ID" value="GFO20256.1"/>
    <property type="molecule type" value="Genomic_DNA"/>
</dbReference>
<reference evidence="2 3" key="1">
    <citation type="journal article" date="2021" name="Elife">
        <title>Chloroplast acquisition without the gene transfer in kleptoplastic sea slugs, Plakobranchus ocellatus.</title>
        <authorList>
            <person name="Maeda T."/>
            <person name="Takahashi S."/>
            <person name="Yoshida T."/>
            <person name="Shimamura S."/>
            <person name="Takaki Y."/>
            <person name="Nagai Y."/>
            <person name="Toyoda A."/>
            <person name="Suzuki Y."/>
            <person name="Arimoto A."/>
            <person name="Ishii H."/>
            <person name="Satoh N."/>
            <person name="Nishiyama T."/>
            <person name="Hasebe M."/>
            <person name="Maruyama T."/>
            <person name="Minagawa J."/>
            <person name="Obokata J."/>
            <person name="Shigenobu S."/>
        </authorList>
    </citation>
    <scope>NUCLEOTIDE SEQUENCE [LARGE SCALE GENOMIC DNA]</scope>
</reference>
<gene>
    <name evidence="2" type="ORF">PoB_004676100</name>
</gene>
<evidence type="ECO:0000313" key="3">
    <source>
        <dbReference type="Proteomes" id="UP000735302"/>
    </source>
</evidence>
<feature type="region of interest" description="Disordered" evidence="1">
    <location>
        <begin position="51"/>
        <end position="96"/>
    </location>
</feature>
<dbReference type="AlphaFoldDB" id="A0AAV4BIJ6"/>
<proteinExistence type="predicted"/>
<organism evidence="2 3">
    <name type="scientific">Plakobranchus ocellatus</name>
    <dbReference type="NCBI Taxonomy" id="259542"/>
    <lineage>
        <taxon>Eukaryota</taxon>
        <taxon>Metazoa</taxon>
        <taxon>Spiralia</taxon>
        <taxon>Lophotrochozoa</taxon>
        <taxon>Mollusca</taxon>
        <taxon>Gastropoda</taxon>
        <taxon>Heterobranchia</taxon>
        <taxon>Euthyneura</taxon>
        <taxon>Panpulmonata</taxon>
        <taxon>Sacoglossa</taxon>
        <taxon>Placobranchoidea</taxon>
        <taxon>Plakobranchidae</taxon>
        <taxon>Plakobranchus</taxon>
    </lineage>
</organism>
<sequence length="96" mass="10718">MQSTGLSPAQMSCISIRISSNQTVKQVMVILGHLVVTGVDYLEFYLVKRNDGNITNNSNNNKNNNNSNSNNNNNNNNNNHNNNNNNNNNKTIIIKQ</sequence>
<feature type="compositionally biased region" description="Low complexity" evidence="1">
    <location>
        <begin position="56"/>
        <end position="89"/>
    </location>
</feature>
<name>A0AAV4BIJ6_9GAST</name>
<evidence type="ECO:0000313" key="2">
    <source>
        <dbReference type="EMBL" id="GFO20256.1"/>
    </source>
</evidence>
<accession>A0AAV4BIJ6</accession>
<keyword evidence="3" id="KW-1185">Reference proteome</keyword>
<comment type="caution">
    <text evidence="2">The sequence shown here is derived from an EMBL/GenBank/DDBJ whole genome shotgun (WGS) entry which is preliminary data.</text>
</comment>
<protein>
    <submittedName>
        <fullName evidence="2">Uncharacterized protein</fullName>
    </submittedName>
</protein>
<dbReference type="Proteomes" id="UP000735302">
    <property type="component" value="Unassembled WGS sequence"/>
</dbReference>
<evidence type="ECO:0000256" key="1">
    <source>
        <dbReference type="SAM" id="MobiDB-lite"/>
    </source>
</evidence>